<accession>A0A914ADU5</accession>
<keyword evidence="3" id="KW-0964">Secreted</keyword>
<keyword evidence="6" id="KW-1015">Disulfide bond</keyword>
<evidence type="ECO:0000256" key="4">
    <source>
        <dbReference type="ARBA" id="ARBA00022729"/>
    </source>
</evidence>
<dbReference type="PROSITE" id="PS00250">
    <property type="entry name" value="TGF_BETA_1"/>
    <property type="match status" value="1"/>
</dbReference>
<organism evidence="11 12">
    <name type="scientific">Patiria miniata</name>
    <name type="common">Bat star</name>
    <name type="synonym">Asterina miniata</name>
    <dbReference type="NCBI Taxonomy" id="46514"/>
    <lineage>
        <taxon>Eukaryota</taxon>
        <taxon>Metazoa</taxon>
        <taxon>Echinodermata</taxon>
        <taxon>Eleutherozoa</taxon>
        <taxon>Asterozoa</taxon>
        <taxon>Asteroidea</taxon>
        <taxon>Valvatacea</taxon>
        <taxon>Valvatida</taxon>
        <taxon>Asterinidae</taxon>
        <taxon>Patiria</taxon>
    </lineage>
</organism>
<dbReference type="Proteomes" id="UP000887568">
    <property type="component" value="Unplaced"/>
</dbReference>
<evidence type="ECO:0000256" key="2">
    <source>
        <dbReference type="ARBA" id="ARBA00006656"/>
    </source>
</evidence>
<keyword evidence="4 9" id="KW-0732">Signal</keyword>
<dbReference type="CDD" id="cd13767">
    <property type="entry name" value="TGF_beta_BMP9_like"/>
    <property type="match status" value="1"/>
</dbReference>
<dbReference type="InterPro" id="IPR029034">
    <property type="entry name" value="Cystine-knot_cytokine"/>
</dbReference>
<feature type="chain" id="PRO_5036895140" description="TGF-beta family profile domain-containing protein" evidence="9">
    <location>
        <begin position="23"/>
        <end position="475"/>
    </location>
</feature>
<dbReference type="InterPro" id="IPR017948">
    <property type="entry name" value="TGFb_CS"/>
</dbReference>
<evidence type="ECO:0000256" key="6">
    <source>
        <dbReference type="ARBA" id="ARBA00023157"/>
    </source>
</evidence>
<dbReference type="SMART" id="SM00204">
    <property type="entry name" value="TGFB"/>
    <property type="match status" value="1"/>
</dbReference>
<dbReference type="Gene3D" id="2.60.120.970">
    <property type="match status" value="1"/>
</dbReference>
<sequence>METVALLANLLLTMYAVEVTNSAAIQADVDPSMLSSNYLKPATQVEVLSYRVNKVKSDSRSNGQIILDREHRDEFNEVLDSFLGGNPVKYQDRDEVHQEDLLTGLQETDKTSIKFLGKEDSSNTDFPSSVQNVPTYMMDLYNAFSKDRYVHPDAEIIRSFLNEGSSDLDDSSCFGSVTSLEHGVTGDHYLLFNITMPSHETVVMAQLRIFIKVAYGNTHYGGIARIILSHDLEVGTKLLTSRVIYRQTDGWESFDLTSIVRLIVSQSKVSKNPSDVWPVASQSLCLGIHLQPLIQIDGRSYLDVDISNVIEFEPLLVVYSDNYEKLQHMGYLKRQEMLARDRIHSDKAGLAITSNSATIVRSKRDAMRHHRLCKRRPMQVIFKDIGWDDWVIAPTHYQAFKCSGKCVFPLTDHWSPTVHSIIQTLAHEYDPVGVDNPCCVPTQLGPISMLYLDENNVLTYKYRYEGMVVKKCGCH</sequence>
<dbReference type="GO" id="GO:0005125">
    <property type="term" value="F:cytokine activity"/>
    <property type="evidence" value="ECO:0007669"/>
    <property type="project" value="TreeGrafter"/>
</dbReference>
<evidence type="ECO:0000256" key="7">
    <source>
        <dbReference type="ARBA" id="ARBA00023180"/>
    </source>
</evidence>
<evidence type="ECO:0000259" key="10">
    <source>
        <dbReference type="PROSITE" id="PS51362"/>
    </source>
</evidence>
<dbReference type="SUPFAM" id="SSF57501">
    <property type="entry name" value="Cystine-knot cytokines"/>
    <property type="match status" value="1"/>
</dbReference>
<dbReference type="OrthoDB" id="5987191at2759"/>
<evidence type="ECO:0000256" key="9">
    <source>
        <dbReference type="SAM" id="SignalP"/>
    </source>
</evidence>
<evidence type="ECO:0000256" key="3">
    <source>
        <dbReference type="ARBA" id="ARBA00022525"/>
    </source>
</evidence>
<dbReference type="PANTHER" id="PTHR11848:SF307">
    <property type="entry name" value="BONE MORPHOGENETIC PROTEIN 10"/>
    <property type="match status" value="1"/>
</dbReference>
<comment type="similarity">
    <text evidence="2 8">Belongs to the TGF-beta family.</text>
</comment>
<proteinExistence type="inferred from homology"/>
<feature type="signal peptide" evidence="9">
    <location>
        <begin position="1"/>
        <end position="22"/>
    </location>
</feature>
<evidence type="ECO:0000313" key="12">
    <source>
        <dbReference type="Proteomes" id="UP000887568"/>
    </source>
</evidence>
<dbReference type="PANTHER" id="PTHR11848">
    <property type="entry name" value="TGF-BETA FAMILY"/>
    <property type="match status" value="1"/>
</dbReference>
<feature type="domain" description="TGF-beta family profile" evidence="10">
    <location>
        <begin position="361"/>
        <end position="475"/>
    </location>
</feature>
<dbReference type="GeneID" id="119732599"/>
<keyword evidence="7" id="KW-0325">Glycoprotein</keyword>
<name>A0A914ADU5_PATMI</name>
<dbReference type="InterPro" id="IPR001839">
    <property type="entry name" value="TGF-b_C"/>
</dbReference>
<evidence type="ECO:0000256" key="1">
    <source>
        <dbReference type="ARBA" id="ARBA00004613"/>
    </source>
</evidence>
<dbReference type="PROSITE" id="PS51362">
    <property type="entry name" value="TGF_BETA_2"/>
    <property type="match status" value="1"/>
</dbReference>
<dbReference type="InterPro" id="IPR001111">
    <property type="entry name" value="TGF-b_propeptide"/>
</dbReference>
<reference evidence="11" key="1">
    <citation type="submission" date="2022-11" db="UniProtKB">
        <authorList>
            <consortium name="EnsemblMetazoa"/>
        </authorList>
    </citation>
    <scope>IDENTIFICATION</scope>
</reference>
<dbReference type="FunFam" id="2.10.90.10:FF:000001">
    <property type="entry name" value="Bone morphogenetic protein 4"/>
    <property type="match status" value="1"/>
</dbReference>
<protein>
    <recommendedName>
        <fullName evidence="10">TGF-beta family profile domain-containing protein</fullName>
    </recommendedName>
</protein>
<dbReference type="GO" id="GO:0008083">
    <property type="term" value="F:growth factor activity"/>
    <property type="evidence" value="ECO:0007669"/>
    <property type="project" value="UniProtKB-KW"/>
</dbReference>
<dbReference type="Pfam" id="PF00688">
    <property type="entry name" value="TGFb_propeptide"/>
    <property type="match status" value="1"/>
</dbReference>
<keyword evidence="5 8" id="KW-0339">Growth factor</keyword>
<evidence type="ECO:0000256" key="8">
    <source>
        <dbReference type="RuleBase" id="RU000354"/>
    </source>
</evidence>
<comment type="subcellular location">
    <subcellularLocation>
        <location evidence="1">Secreted</location>
    </subcellularLocation>
</comment>
<dbReference type="Gene3D" id="2.10.90.10">
    <property type="entry name" value="Cystine-knot cytokines"/>
    <property type="match status" value="1"/>
</dbReference>
<dbReference type="RefSeq" id="XP_038062105.1">
    <property type="nucleotide sequence ID" value="XM_038206177.1"/>
</dbReference>
<dbReference type="Pfam" id="PF00019">
    <property type="entry name" value="TGF_beta"/>
    <property type="match status" value="1"/>
</dbReference>
<dbReference type="OMA" id="FQHKYEG"/>
<keyword evidence="12" id="KW-1185">Reference proteome</keyword>
<dbReference type="GO" id="GO:0005615">
    <property type="term" value="C:extracellular space"/>
    <property type="evidence" value="ECO:0007669"/>
    <property type="project" value="TreeGrafter"/>
</dbReference>
<evidence type="ECO:0000256" key="5">
    <source>
        <dbReference type="ARBA" id="ARBA00023030"/>
    </source>
</evidence>
<dbReference type="EnsemblMetazoa" id="XM_038206177.1">
    <property type="protein sequence ID" value="XP_038062105.1"/>
    <property type="gene ID" value="LOC119732599"/>
</dbReference>
<dbReference type="InterPro" id="IPR015615">
    <property type="entry name" value="TGF-beta-rel"/>
</dbReference>
<dbReference type="AlphaFoldDB" id="A0A914ADU5"/>
<evidence type="ECO:0000313" key="11">
    <source>
        <dbReference type="EnsemblMetazoa" id="XP_038062105.1"/>
    </source>
</evidence>